<dbReference type="Proteomes" id="UP000186817">
    <property type="component" value="Unassembled WGS sequence"/>
</dbReference>
<feature type="compositionally biased region" description="Low complexity" evidence="2">
    <location>
        <begin position="41"/>
        <end position="51"/>
    </location>
</feature>
<dbReference type="EMBL" id="LSRX01000720">
    <property type="protein sequence ID" value="OLP90274.1"/>
    <property type="molecule type" value="Genomic_DNA"/>
</dbReference>
<dbReference type="OrthoDB" id="442466at2759"/>
<feature type="compositionally biased region" description="Basic and acidic residues" evidence="2">
    <location>
        <begin position="62"/>
        <end position="77"/>
    </location>
</feature>
<feature type="coiled-coil region" evidence="1">
    <location>
        <begin position="88"/>
        <end position="134"/>
    </location>
</feature>
<gene>
    <name evidence="3" type="ORF">AK812_SmicGene28169</name>
</gene>
<comment type="caution">
    <text evidence="3">The sequence shown here is derived from an EMBL/GenBank/DDBJ whole genome shotgun (WGS) entry which is preliminary data.</text>
</comment>
<keyword evidence="4" id="KW-1185">Reference proteome</keyword>
<dbReference type="AlphaFoldDB" id="A0A1Q9D590"/>
<evidence type="ECO:0000313" key="4">
    <source>
        <dbReference type="Proteomes" id="UP000186817"/>
    </source>
</evidence>
<sequence>MGAWLNPQRSALRSNFCFCSTCIASPPSSFNMGCQTSKAAAPATAQKAPIAVTEELSPTMQEPKEESVPQLPAEEKASSSQPTVEETVEEVEKKVEAALESSASAADEAKEALKEEVKQEVAKEEDIKEEVKEKVVDFAESAKLELKGLKEEVADVPNVVDTALQGEAKQPMCNLFAMCGA</sequence>
<evidence type="ECO:0000256" key="2">
    <source>
        <dbReference type="SAM" id="MobiDB-lite"/>
    </source>
</evidence>
<keyword evidence="1" id="KW-0175">Coiled coil</keyword>
<protein>
    <submittedName>
        <fullName evidence="3">Uncharacterized protein</fullName>
    </submittedName>
</protein>
<evidence type="ECO:0000256" key="1">
    <source>
        <dbReference type="SAM" id="Coils"/>
    </source>
</evidence>
<organism evidence="3 4">
    <name type="scientific">Symbiodinium microadriaticum</name>
    <name type="common">Dinoflagellate</name>
    <name type="synonym">Zooxanthella microadriatica</name>
    <dbReference type="NCBI Taxonomy" id="2951"/>
    <lineage>
        <taxon>Eukaryota</taxon>
        <taxon>Sar</taxon>
        <taxon>Alveolata</taxon>
        <taxon>Dinophyceae</taxon>
        <taxon>Suessiales</taxon>
        <taxon>Symbiodiniaceae</taxon>
        <taxon>Symbiodinium</taxon>
    </lineage>
</organism>
<proteinExistence type="predicted"/>
<evidence type="ECO:0000313" key="3">
    <source>
        <dbReference type="EMBL" id="OLP90274.1"/>
    </source>
</evidence>
<accession>A0A1Q9D590</accession>
<name>A0A1Q9D590_SYMMI</name>
<feature type="region of interest" description="Disordered" evidence="2">
    <location>
        <begin position="41"/>
        <end position="88"/>
    </location>
</feature>
<reference evidence="3 4" key="1">
    <citation type="submission" date="2016-02" db="EMBL/GenBank/DDBJ databases">
        <title>Genome analysis of coral dinoflagellate symbionts highlights evolutionary adaptations to a symbiotic lifestyle.</title>
        <authorList>
            <person name="Aranda M."/>
            <person name="Li Y."/>
            <person name="Liew Y.J."/>
            <person name="Baumgarten S."/>
            <person name="Simakov O."/>
            <person name="Wilson M."/>
            <person name="Piel J."/>
            <person name="Ashoor H."/>
            <person name="Bougouffa S."/>
            <person name="Bajic V.B."/>
            <person name="Ryu T."/>
            <person name="Ravasi T."/>
            <person name="Bayer T."/>
            <person name="Micklem G."/>
            <person name="Kim H."/>
            <person name="Bhak J."/>
            <person name="Lajeunesse T.C."/>
            <person name="Voolstra C.R."/>
        </authorList>
    </citation>
    <scope>NUCLEOTIDE SEQUENCE [LARGE SCALE GENOMIC DNA]</scope>
    <source>
        <strain evidence="3 4">CCMP2467</strain>
    </source>
</reference>